<evidence type="ECO:0000313" key="7">
    <source>
        <dbReference type="Proteomes" id="UP001586593"/>
    </source>
</evidence>
<dbReference type="Gene3D" id="1.20.1250.20">
    <property type="entry name" value="MFS general substrate transporter like domains"/>
    <property type="match status" value="1"/>
</dbReference>
<accession>A0ABR3X202</accession>
<feature type="transmembrane region" description="Helical" evidence="5">
    <location>
        <begin position="247"/>
        <end position="268"/>
    </location>
</feature>
<evidence type="ECO:0000256" key="1">
    <source>
        <dbReference type="ARBA" id="ARBA00004141"/>
    </source>
</evidence>
<evidence type="ECO:0000256" key="4">
    <source>
        <dbReference type="ARBA" id="ARBA00023136"/>
    </source>
</evidence>
<feature type="transmembrane region" description="Helical" evidence="5">
    <location>
        <begin position="180"/>
        <end position="204"/>
    </location>
</feature>
<organism evidence="6 7">
    <name type="scientific">Phialemonium thermophilum</name>
    <dbReference type="NCBI Taxonomy" id="223376"/>
    <lineage>
        <taxon>Eukaryota</taxon>
        <taxon>Fungi</taxon>
        <taxon>Dikarya</taxon>
        <taxon>Ascomycota</taxon>
        <taxon>Pezizomycotina</taxon>
        <taxon>Sordariomycetes</taxon>
        <taxon>Sordariomycetidae</taxon>
        <taxon>Cephalothecales</taxon>
        <taxon>Cephalothecaceae</taxon>
        <taxon>Phialemonium</taxon>
    </lineage>
</organism>
<dbReference type="PANTHER" id="PTHR23294:SF59">
    <property type="entry name" value="UNC93-LIKE PROTEIN C922.05C"/>
    <property type="match status" value="1"/>
</dbReference>
<feature type="transmembrane region" description="Helical" evidence="5">
    <location>
        <begin position="120"/>
        <end position="144"/>
    </location>
</feature>
<dbReference type="EMBL" id="JAZHXJ010000186">
    <property type="protein sequence ID" value="KAL1869976.1"/>
    <property type="molecule type" value="Genomic_DNA"/>
</dbReference>
<dbReference type="Pfam" id="PF07690">
    <property type="entry name" value="MFS_1"/>
    <property type="match status" value="1"/>
</dbReference>
<evidence type="ECO:0008006" key="8">
    <source>
        <dbReference type="Google" id="ProtNLM"/>
    </source>
</evidence>
<keyword evidence="3 5" id="KW-1133">Transmembrane helix</keyword>
<reference evidence="6 7" key="1">
    <citation type="journal article" date="2024" name="Commun. Biol.">
        <title>Comparative genomic analysis of thermophilic fungi reveals convergent evolutionary adaptations and gene losses.</title>
        <authorList>
            <person name="Steindorff A.S."/>
            <person name="Aguilar-Pontes M.V."/>
            <person name="Robinson A.J."/>
            <person name="Andreopoulos B."/>
            <person name="LaButti K."/>
            <person name="Kuo A."/>
            <person name="Mondo S."/>
            <person name="Riley R."/>
            <person name="Otillar R."/>
            <person name="Haridas S."/>
            <person name="Lipzen A."/>
            <person name="Grimwood J."/>
            <person name="Schmutz J."/>
            <person name="Clum A."/>
            <person name="Reid I.D."/>
            <person name="Moisan M.C."/>
            <person name="Butler G."/>
            <person name="Nguyen T.T.M."/>
            <person name="Dewar K."/>
            <person name="Conant G."/>
            <person name="Drula E."/>
            <person name="Henrissat B."/>
            <person name="Hansel C."/>
            <person name="Singer S."/>
            <person name="Hutchinson M.I."/>
            <person name="de Vries R.P."/>
            <person name="Natvig D.O."/>
            <person name="Powell A.J."/>
            <person name="Tsang A."/>
            <person name="Grigoriev I.V."/>
        </authorList>
    </citation>
    <scope>NUCLEOTIDE SEQUENCE [LARGE SCALE GENOMIC DNA]</scope>
    <source>
        <strain evidence="6 7">ATCC 24622</strain>
    </source>
</reference>
<dbReference type="InterPro" id="IPR011701">
    <property type="entry name" value="MFS"/>
</dbReference>
<feature type="transmembrane region" description="Helical" evidence="5">
    <location>
        <begin position="470"/>
        <end position="492"/>
    </location>
</feature>
<comment type="subcellular location">
    <subcellularLocation>
        <location evidence="1">Membrane</location>
        <topology evidence="1">Multi-pass membrane protein</topology>
    </subcellularLocation>
</comment>
<evidence type="ECO:0000256" key="3">
    <source>
        <dbReference type="ARBA" id="ARBA00022989"/>
    </source>
</evidence>
<feature type="transmembrane region" description="Helical" evidence="5">
    <location>
        <begin position="367"/>
        <end position="388"/>
    </location>
</feature>
<keyword evidence="2 5" id="KW-0812">Transmembrane</keyword>
<evidence type="ECO:0000313" key="6">
    <source>
        <dbReference type="EMBL" id="KAL1869976.1"/>
    </source>
</evidence>
<feature type="transmembrane region" description="Helical" evidence="5">
    <location>
        <begin position="211"/>
        <end position="235"/>
    </location>
</feature>
<proteinExistence type="predicted"/>
<protein>
    <recommendedName>
        <fullName evidence="8">DUF895 domain membrane protein</fullName>
    </recommendedName>
</protein>
<feature type="transmembrane region" description="Helical" evidence="5">
    <location>
        <begin position="305"/>
        <end position="330"/>
    </location>
</feature>
<feature type="transmembrane region" description="Helical" evidence="5">
    <location>
        <begin position="443"/>
        <end position="464"/>
    </location>
</feature>
<dbReference type="InterPro" id="IPR051617">
    <property type="entry name" value="UNC-93-like_regulator"/>
</dbReference>
<gene>
    <name evidence="6" type="ORF">VTK73DRAFT_2897</name>
</gene>
<feature type="transmembrane region" description="Helical" evidence="5">
    <location>
        <begin position="88"/>
        <end position="108"/>
    </location>
</feature>
<name>A0ABR3X202_9PEZI</name>
<dbReference type="Proteomes" id="UP001586593">
    <property type="component" value="Unassembled WGS sequence"/>
</dbReference>
<keyword evidence="7" id="KW-1185">Reference proteome</keyword>
<dbReference type="InterPro" id="IPR036259">
    <property type="entry name" value="MFS_trans_sf"/>
</dbReference>
<feature type="transmembrane region" description="Helical" evidence="5">
    <location>
        <begin position="408"/>
        <end position="431"/>
    </location>
</feature>
<feature type="transmembrane region" description="Helical" evidence="5">
    <location>
        <begin position="151"/>
        <end position="168"/>
    </location>
</feature>
<comment type="caution">
    <text evidence="6">The sequence shown here is derived from an EMBL/GenBank/DDBJ whole genome shotgun (WGS) entry which is preliminary data.</text>
</comment>
<evidence type="ECO:0000256" key="5">
    <source>
        <dbReference type="SAM" id="Phobius"/>
    </source>
</evidence>
<dbReference type="SUPFAM" id="SSF103473">
    <property type="entry name" value="MFS general substrate transporter"/>
    <property type="match status" value="1"/>
</dbReference>
<keyword evidence="4 5" id="KW-0472">Membrane</keyword>
<evidence type="ECO:0000256" key="2">
    <source>
        <dbReference type="ARBA" id="ARBA00022692"/>
    </source>
</evidence>
<sequence length="506" mass="55550">MIRPRAVEHILPRRAYETVVGKTCRSDTASYTDGKQDKRNTTMATNLETKQPGYVVDAVTTDEETAETAPATGPRDPHEKIPIGRGTLWQALVVAAVFFCGPGMYSALNALGAGGLRDPHLVNITSAMGYALTAVFSFFGGVVINVLGLRGVLSVGLVSFSLHGAALYCKNKFDVDWFLYFASAVSGFCAAVLWIAQGAITLAYPEPGRRGLFITTFYSSISIGALVGGIIALAFNVKEDGAGSITPISYIPLIAISACGPFVALLLAPPAKVIRTDGLPVKVKKQATPWQEAKKVFGALKKKEILLLVPLFIYSQWFLSWEGNFVAVYHSVRGRALGGFLSSVLAILGNLAFYVCTDRLGWTRRQVVRRGFYIIFTLNSINWIYATVVQKIYADTHPVGLDWTQGEYWLSIVLYLYWSFVNNAFQCYMYFLVGTLSDEVEELARYTSVMKTINTAGIALGYGVQVKWSMLGSEALIVGLWFIQIIPTWLVVRAVEDDEKRELASI</sequence>
<dbReference type="PANTHER" id="PTHR23294">
    <property type="entry name" value="ET TRANSLATION PRODUCT-RELATED"/>
    <property type="match status" value="1"/>
</dbReference>
<feature type="transmembrane region" description="Helical" evidence="5">
    <location>
        <begin position="336"/>
        <end position="355"/>
    </location>
</feature>